<dbReference type="AlphaFoldDB" id="C5MGM7"/>
<evidence type="ECO:0000313" key="4">
    <source>
        <dbReference type="EMBL" id="EER31490.1"/>
    </source>
</evidence>
<proteinExistence type="inferred from homology"/>
<dbReference type="GeneID" id="8299536"/>
<dbReference type="VEuPathDB" id="FungiDB:CTRG_05220"/>
<dbReference type="Pfam" id="PF04499">
    <property type="entry name" value="SAPS"/>
    <property type="match status" value="1"/>
</dbReference>
<reference evidence="4 5" key="1">
    <citation type="journal article" date="2009" name="Nature">
        <title>Evolution of pathogenicity and sexual reproduction in eight Candida genomes.</title>
        <authorList>
            <person name="Butler G."/>
            <person name="Rasmussen M.D."/>
            <person name="Lin M.F."/>
            <person name="Santos M.A."/>
            <person name="Sakthikumar S."/>
            <person name="Munro C.A."/>
            <person name="Rheinbay E."/>
            <person name="Grabherr M."/>
            <person name="Forche A."/>
            <person name="Reedy J.L."/>
            <person name="Agrafioti I."/>
            <person name="Arnaud M.B."/>
            <person name="Bates S."/>
            <person name="Brown A.J."/>
            <person name="Brunke S."/>
            <person name="Costanzo M.C."/>
            <person name="Fitzpatrick D.A."/>
            <person name="de Groot P.W."/>
            <person name="Harris D."/>
            <person name="Hoyer L.L."/>
            <person name="Hube B."/>
            <person name="Klis F.M."/>
            <person name="Kodira C."/>
            <person name="Lennard N."/>
            <person name="Logue M.E."/>
            <person name="Martin R."/>
            <person name="Neiman A.M."/>
            <person name="Nikolaou E."/>
            <person name="Quail M.A."/>
            <person name="Quinn J."/>
            <person name="Santos M.C."/>
            <person name="Schmitzberger F.F."/>
            <person name="Sherlock G."/>
            <person name="Shah P."/>
            <person name="Silverstein K.A."/>
            <person name="Skrzypek M.S."/>
            <person name="Soll D."/>
            <person name="Staggs R."/>
            <person name="Stansfield I."/>
            <person name="Stumpf M.P."/>
            <person name="Sudbery P.E."/>
            <person name="Srikantha T."/>
            <person name="Zeng Q."/>
            <person name="Berman J."/>
            <person name="Berriman M."/>
            <person name="Heitman J."/>
            <person name="Gow N.A."/>
            <person name="Lorenz M.C."/>
            <person name="Birren B.W."/>
            <person name="Kellis M."/>
            <person name="Cuomo C.A."/>
        </authorList>
    </citation>
    <scope>NUCLEOTIDE SEQUENCE [LARGE SCALE GENOMIC DNA]</scope>
    <source>
        <strain evidence="5">ATCC MYA-3404 / T1</strain>
    </source>
</reference>
<feature type="region of interest" description="Disordered" evidence="3">
    <location>
        <begin position="680"/>
        <end position="705"/>
    </location>
</feature>
<evidence type="ECO:0000313" key="5">
    <source>
        <dbReference type="Proteomes" id="UP000002037"/>
    </source>
</evidence>
<dbReference type="eggNOG" id="KOG2073">
    <property type="taxonomic scope" value="Eukaryota"/>
</dbReference>
<feature type="compositionally biased region" description="Acidic residues" evidence="3">
    <location>
        <begin position="684"/>
        <end position="705"/>
    </location>
</feature>
<comment type="similarity">
    <text evidence="1">Belongs to the SAPS family.</text>
</comment>
<feature type="compositionally biased region" description="Low complexity" evidence="3">
    <location>
        <begin position="490"/>
        <end position="504"/>
    </location>
</feature>
<dbReference type="InterPro" id="IPR007587">
    <property type="entry name" value="SAPS"/>
</dbReference>
<accession>C5MGM7</accession>
<feature type="compositionally biased region" description="Acidic residues" evidence="3">
    <location>
        <begin position="804"/>
        <end position="829"/>
    </location>
</feature>
<dbReference type="OrthoDB" id="295029at2759"/>
<evidence type="ECO:0008006" key="6">
    <source>
        <dbReference type="Google" id="ProtNLM"/>
    </source>
</evidence>
<name>C5MGM7_CANTT</name>
<dbReference type="EMBL" id="GG692401">
    <property type="protein sequence ID" value="EER31490.1"/>
    <property type="molecule type" value="Genomic_DNA"/>
</dbReference>
<organism evidence="4 5">
    <name type="scientific">Candida tropicalis (strain ATCC MYA-3404 / T1)</name>
    <name type="common">Yeast</name>
    <dbReference type="NCBI Taxonomy" id="294747"/>
    <lineage>
        <taxon>Eukaryota</taxon>
        <taxon>Fungi</taxon>
        <taxon>Dikarya</taxon>
        <taxon>Ascomycota</taxon>
        <taxon>Saccharomycotina</taxon>
        <taxon>Pichiomycetes</taxon>
        <taxon>Debaryomycetaceae</taxon>
        <taxon>Candida/Lodderomyces clade</taxon>
        <taxon>Candida</taxon>
    </lineage>
</organism>
<dbReference type="STRING" id="294747.C5MGM7"/>
<dbReference type="PANTHER" id="PTHR12634:SF8">
    <property type="entry name" value="FIERY MOUNTAIN, ISOFORM D"/>
    <property type="match status" value="1"/>
</dbReference>
<dbReference type="PANTHER" id="PTHR12634">
    <property type="entry name" value="SIT4 YEAST -ASSOCIATING PROTEIN-RELATED"/>
    <property type="match status" value="1"/>
</dbReference>
<evidence type="ECO:0000256" key="1">
    <source>
        <dbReference type="ARBA" id="ARBA00006180"/>
    </source>
</evidence>
<feature type="compositionally biased region" description="Acidic residues" evidence="3">
    <location>
        <begin position="505"/>
        <end position="519"/>
    </location>
</feature>
<dbReference type="KEGG" id="ctp:CTRG_05220"/>
<dbReference type="HOGENOM" id="CLU_003676_2_0_1"/>
<feature type="region of interest" description="Disordered" evidence="3">
    <location>
        <begin position="91"/>
        <end position="157"/>
    </location>
</feature>
<feature type="compositionally biased region" description="Basic and acidic residues" evidence="3">
    <location>
        <begin position="92"/>
        <end position="123"/>
    </location>
</feature>
<evidence type="ECO:0000256" key="3">
    <source>
        <dbReference type="SAM" id="MobiDB-lite"/>
    </source>
</evidence>
<dbReference type="GO" id="GO:0019888">
    <property type="term" value="F:protein phosphatase regulator activity"/>
    <property type="evidence" value="ECO:0007669"/>
    <property type="project" value="TreeGrafter"/>
</dbReference>
<feature type="region of interest" description="Disordered" evidence="3">
    <location>
        <begin position="719"/>
        <end position="842"/>
    </location>
</feature>
<gene>
    <name evidence="4" type="ORF">CTRG_05220</name>
</gene>
<feature type="compositionally biased region" description="Polar residues" evidence="3">
    <location>
        <begin position="786"/>
        <end position="797"/>
    </location>
</feature>
<feature type="compositionally biased region" description="Polar residues" evidence="3">
    <location>
        <begin position="741"/>
        <end position="754"/>
    </location>
</feature>
<keyword evidence="5" id="KW-1185">Reference proteome</keyword>
<feature type="compositionally biased region" description="Polar residues" evidence="3">
    <location>
        <begin position="833"/>
        <end position="842"/>
    </location>
</feature>
<keyword evidence="2" id="KW-0131">Cell cycle</keyword>
<feature type="compositionally biased region" description="Acidic residues" evidence="3">
    <location>
        <begin position="760"/>
        <end position="780"/>
    </location>
</feature>
<feature type="compositionally biased region" description="Acidic residues" evidence="3">
    <location>
        <begin position="727"/>
        <end position="737"/>
    </location>
</feature>
<dbReference type="GO" id="GO:0005634">
    <property type="term" value="C:nucleus"/>
    <property type="evidence" value="ECO:0007669"/>
    <property type="project" value="TreeGrafter"/>
</dbReference>
<protein>
    <recommendedName>
        <fullName evidence="6">Extragenic suppressor of kinetochore protein 1</fullName>
    </recommendedName>
</protein>
<dbReference type="RefSeq" id="XP_002550922.1">
    <property type="nucleotide sequence ID" value="XM_002550876.1"/>
</dbReference>
<feature type="region of interest" description="Disordered" evidence="3">
    <location>
        <begin position="489"/>
        <end position="520"/>
    </location>
</feature>
<evidence type="ECO:0000256" key="2">
    <source>
        <dbReference type="ARBA" id="ARBA00023306"/>
    </source>
</evidence>
<dbReference type="GO" id="GO:0005829">
    <property type="term" value="C:cytosol"/>
    <property type="evidence" value="ECO:0007669"/>
    <property type="project" value="TreeGrafter"/>
</dbReference>
<sequence>MSGSFWKFSNGFTSLSNISTLLEDYNRDQESGKIEEGGQFRILLKLLSENDLLQELLSNNPMLMGFLREDKVLSMLVDLVITEGIIDEFEEEANHDAEQNDKQEQETEKEDSTSEKSSLKFDNNEEEEEEDEDNEVGKSANDDDDEPAETEEEKATKRATIAAEILSADVWSLTDAVMVSTENLNRLWEILDNKEPLSINLSTYFMKIMEHLLDMKCDDMITYLIENQPNLVAKFINHLSNPPLMDFLLKLISTDKPDNSTGIIDFLQNQNLVTHLIDALDISNDDKENYELSLIKQSSTADFLKALITISANSTTDNSTIGPNELTRELVSHEQMTRLCNIMLKGGYALANGVGIIIEIIRKNNSDYDILQILHIRLENHPPTGRDPIYLGHLLRVFGEKIEDFNELLVKEDPERKLKTPFGDIEPLGFERFKICELIAELLHCSNMALLNENRGADVVRERDELRNKMRDFDPISFKYNETIILPDESNSSSNSDSAVNANDTIDEFNGDDSIDDEEPHANANLTEEQIRANPVVGDFLKVALFDTQIISNILSMFFRFPWNNFLHNVVFDIVQQVLNGSMEIGFNKFLAIDLFHSGDITNKIIEGQKLCTDYEVLHNGLRLGFMGHLTLIAEEVVKFVQLYPSNTLSELIDLKVESEVWEEYVNNVLYDTREKYNAILGGGDEDEDDEEEEEESTTFDEGLGEIIDEVKTGLVFEEPKKRDLLDSDESESDDDDHFSNYMSQQLTNPSITPNHEHEDELETSSEDDDEDDEYIDPNDDGMSYKKTNSLYDSTGSLKKVGDNNDDDDEDDDEFSDDSSSSEDEEEDDKQNTKLTRSASKG</sequence>
<dbReference type="Proteomes" id="UP000002037">
    <property type="component" value="Unassembled WGS sequence"/>
</dbReference>
<dbReference type="GO" id="GO:0019903">
    <property type="term" value="F:protein phosphatase binding"/>
    <property type="evidence" value="ECO:0007669"/>
    <property type="project" value="InterPro"/>
</dbReference>
<feature type="compositionally biased region" description="Acidic residues" evidence="3">
    <location>
        <begin position="142"/>
        <end position="152"/>
    </location>
</feature>
<feature type="compositionally biased region" description="Acidic residues" evidence="3">
    <location>
        <begin position="124"/>
        <end position="134"/>
    </location>
</feature>